<dbReference type="Proteomes" id="UP000005945">
    <property type="component" value="Unassembled WGS sequence"/>
</dbReference>
<accession>A8S9S2</accession>
<dbReference type="AlphaFoldDB" id="A8S9S2"/>
<sequence length="41" mass="4716">MIARKERTAPQHTRFILPPIHPDKIIAALRGRYFSFVGNVP</sequence>
<reference evidence="1 2" key="2">
    <citation type="submission" date="2007-09" db="EMBL/GenBank/DDBJ databases">
        <authorList>
            <person name="Fulton L."/>
            <person name="Clifton S."/>
            <person name="Fulton B."/>
            <person name="Xu J."/>
            <person name="Minx P."/>
            <person name="Pepin K.H."/>
            <person name="Johnson M."/>
            <person name="Thiruvilangam P."/>
            <person name="Bhonagiri V."/>
            <person name="Nash W.E."/>
            <person name="Mardis E.R."/>
            <person name="Wilson R.K."/>
        </authorList>
    </citation>
    <scope>NUCLEOTIDE SEQUENCE [LARGE SCALE GENOMIC DNA]</scope>
    <source>
        <strain evidence="1 2">M21/2</strain>
    </source>
</reference>
<protein>
    <submittedName>
        <fullName evidence="1">Uncharacterized protein</fullName>
    </submittedName>
</protein>
<gene>
    <name evidence="1" type="ORF">FAEPRAM212_01127</name>
</gene>
<evidence type="ECO:0000313" key="1">
    <source>
        <dbReference type="EMBL" id="EDP22093.1"/>
    </source>
</evidence>
<proteinExistence type="predicted"/>
<comment type="caution">
    <text evidence="1">The sequence shown here is derived from an EMBL/GenBank/DDBJ whole genome shotgun (WGS) entry which is preliminary data.</text>
</comment>
<reference evidence="1 2" key="1">
    <citation type="submission" date="2007-09" db="EMBL/GenBank/DDBJ databases">
        <title>Draft genome sequence of Faecalibacterium prausnitzii M21/2.</title>
        <authorList>
            <person name="Sudarsanam P."/>
            <person name="Ley R."/>
            <person name="Guruge J."/>
            <person name="Turnbaugh P.J."/>
            <person name="Mahowald M."/>
            <person name="Liep D."/>
            <person name="Gordon J."/>
        </authorList>
    </citation>
    <scope>NUCLEOTIDE SEQUENCE [LARGE SCALE GENOMIC DNA]</scope>
    <source>
        <strain evidence="1 2">M21/2</strain>
    </source>
</reference>
<organism evidence="1 2">
    <name type="scientific">Faecalibacterium prausnitzii M21/2</name>
    <dbReference type="NCBI Taxonomy" id="411485"/>
    <lineage>
        <taxon>Bacteria</taxon>
        <taxon>Bacillati</taxon>
        <taxon>Bacillota</taxon>
        <taxon>Clostridia</taxon>
        <taxon>Eubacteriales</taxon>
        <taxon>Oscillospiraceae</taxon>
        <taxon>Faecalibacterium</taxon>
    </lineage>
</organism>
<evidence type="ECO:0000313" key="2">
    <source>
        <dbReference type="Proteomes" id="UP000005945"/>
    </source>
</evidence>
<name>A8S9S2_9FIRM</name>
<dbReference type="HOGENOM" id="CLU_3270336_0_0_9"/>
<dbReference type="EMBL" id="ABED02000023">
    <property type="protein sequence ID" value="EDP22093.1"/>
    <property type="molecule type" value="Genomic_DNA"/>
</dbReference>